<reference evidence="9 10" key="1">
    <citation type="journal article" date="2007" name="Appl. Environ. Microbiol.">
        <title>Genome sequence of the cellulolytic gliding bacterium Cytophaga hutchinsonii.</title>
        <authorList>
            <person name="Xie G."/>
            <person name="Bruce D.C."/>
            <person name="Challacombe J.F."/>
            <person name="Chertkov O."/>
            <person name="Detter J.C."/>
            <person name="Gilna P."/>
            <person name="Han C.S."/>
            <person name="Lucas S."/>
            <person name="Misra M."/>
            <person name="Myers G.L."/>
            <person name="Richardson P."/>
            <person name="Tapia R."/>
            <person name="Thayer N."/>
            <person name="Thompson L.S."/>
            <person name="Brettin T.S."/>
            <person name="Henrissat B."/>
            <person name="Wilson D.B."/>
            <person name="McBride M.J."/>
        </authorList>
    </citation>
    <scope>NUCLEOTIDE SEQUENCE [LARGE SCALE GENOMIC DNA]</scope>
    <source>
        <strain evidence="10">ATCC 33406 / DSM 1761 / CIP 103989 / NBRC 15051 / NCIMB 9469 / D465</strain>
    </source>
</reference>
<dbReference type="NCBIfam" id="TIGR01068">
    <property type="entry name" value="thioredoxin"/>
    <property type="match status" value="1"/>
</dbReference>
<evidence type="ECO:0000256" key="4">
    <source>
        <dbReference type="ARBA" id="ARBA00023157"/>
    </source>
</evidence>
<dbReference type="KEGG" id="chu:CHU_3559"/>
<evidence type="ECO:0000256" key="5">
    <source>
        <dbReference type="ARBA" id="ARBA00023284"/>
    </source>
</evidence>
<dbReference type="SUPFAM" id="SSF52821">
    <property type="entry name" value="Rhodanese/Cell cycle control phosphatase"/>
    <property type="match status" value="1"/>
</dbReference>
<sequence length="229" mass="25648">MVSCSNQQTQTKAITVSDTTLLSAEEFSQKIKKEPNALILDVRTPEEFSEAHIANATNVNWKDNFASGITEVNKNQPVLVYCLSGGRSASASDYLRKNGYTQVYELQGGLLKWQASNFEVVADTVTAAQDSGMTLQQFEALLVTDKYVLIDFYATWCGPCKMMEPALEDIAATMSDKVIVVRIDVDKNEELSKHFEVESLPTVQIYKNKKLVWEDIGYKTKKQLVSQLK</sequence>
<evidence type="ECO:0000313" key="9">
    <source>
        <dbReference type="EMBL" id="ABG60792.1"/>
    </source>
</evidence>
<dbReference type="SUPFAM" id="SSF52833">
    <property type="entry name" value="Thioredoxin-like"/>
    <property type="match status" value="1"/>
</dbReference>
<dbReference type="InterPro" id="IPR001763">
    <property type="entry name" value="Rhodanese-like_dom"/>
</dbReference>
<dbReference type="Pfam" id="PF00085">
    <property type="entry name" value="Thioredoxin"/>
    <property type="match status" value="1"/>
</dbReference>
<evidence type="ECO:0000259" key="7">
    <source>
        <dbReference type="PROSITE" id="PS50206"/>
    </source>
</evidence>
<dbReference type="PRINTS" id="PR00421">
    <property type="entry name" value="THIOREDOXIN"/>
</dbReference>
<accession>A0A6N4SWR8</accession>
<dbReference type="InterPro" id="IPR005746">
    <property type="entry name" value="Thioredoxin"/>
</dbReference>
<dbReference type="GO" id="GO:0005737">
    <property type="term" value="C:cytoplasm"/>
    <property type="evidence" value="ECO:0007669"/>
    <property type="project" value="TreeGrafter"/>
</dbReference>
<evidence type="ECO:0000313" key="10">
    <source>
        <dbReference type="Proteomes" id="UP000001822"/>
    </source>
</evidence>
<keyword evidence="3" id="KW-0249">Electron transport</keyword>
<dbReference type="CDD" id="cd02947">
    <property type="entry name" value="TRX_family"/>
    <property type="match status" value="1"/>
</dbReference>
<keyword evidence="4" id="KW-1015">Disulfide bond</keyword>
<keyword evidence="5" id="KW-0676">Redox-active center</keyword>
<dbReference type="InterPro" id="IPR036249">
    <property type="entry name" value="Thioredoxin-like_sf"/>
</dbReference>
<dbReference type="Gene3D" id="3.40.250.10">
    <property type="entry name" value="Rhodanese-like domain"/>
    <property type="match status" value="1"/>
</dbReference>
<dbReference type="Pfam" id="PF00581">
    <property type="entry name" value="Rhodanese"/>
    <property type="match status" value="1"/>
</dbReference>
<feature type="domain" description="Rhodanese" evidence="7">
    <location>
        <begin position="33"/>
        <end position="122"/>
    </location>
</feature>
<dbReference type="PANTHER" id="PTHR45663">
    <property type="entry name" value="GEO12009P1"/>
    <property type="match status" value="1"/>
</dbReference>
<comment type="similarity">
    <text evidence="1">Belongs to the thioredoxin family.</text>
</comment>
<organism evidence="9 10">
    <name type="scientific">Cytophaga hutchinsonii (strain ATCC 33406 / DSM 1761 / CIP 103989 / NBRC 15051 / NCIMB 9469 / D465)</name>
    <dbReference type="NCBI Taxonomy" id="269798"/>
    <lineage>
        <taxon>Bacteria</taxon>
        <taxon>Pseudomonadati</taxon>
        <taxon>Bacteroidota</taxon>
        <taxon>Cytophagia</taxon>
        <taxon>Cytophagales</taxon>
        <taxon>Cytophagaceae</taxon>
        <taxon>Cytophaga</taxon>
    </lineage>
</organism>
<dbReference type="PROSITE" id="PS00194">
    <property type="entry name" value="THIOREDOXIN_1"/>
    <property type="match status" value="1"/>
</dbReference>
<dbReference type="EMBL" id="CP000383">
    <property type="protein sequence ID" value="ABG60792.1"/>
    <property type="molecule type" value="Genomic_DNA"/>
</dbReference>
<evidence type="ECO:0000256" key="1">
    <source>
        <dbReference type="ARBA" id="ARBA00008987"/>
    </source>
</evidence>
<dbReference type="GO" id="GO:0015035">
    <property type="term" value="F:protein-disulfide reductase activity"/>
    <property type="evidence" value="ECO:0007669"/>
    <property type="project" value="UniProtKB-UniRule"/>
</dbReference>
<name>A0A6N4SWR8_CYTH3</name>
<dbReference type="InterPro" id="IPR036873">
    <property type="entry name" value="Rhodanese-like_dom_sf"/>
</dbReference>
<evidence type="ECO:0000256" key="2">
    <source>
        <dbReference type="ARBA" id="ARBA00022448"/>
    </source>
</evidence>
<proteinExistence type="inferred from homology"/>
<evidence type="ECO:0000259" key="8">
    <source>
        <dbReference type="PROSITE" id="PS51352"/>
    </source>
</evidence>
<dbReference type="PROSITE" id="PS50206">
    <property type="entry name" value="RHODANESE_3"/>
    <property type="match status" value="1"/>
</dbReference>
<keyword evidence="10" id="KW-1185">Reference proteome</keyword>
<feature type="domain" description="Thioredoxin" evidence="8">
    <location>
        <begin position="109"/>
        <end position="229"/>
    </location>
</feature>
<evidence type="ECO:0000256" key="3">
    <source>
        <dbReference type="ARBA" id="ARBA00022982"/>
    </source>
</evidence>
<evidence type="ECO:0000256" key="6">
    <source>
        <dbReference type="NCBIfam" id="TIGR01068"/>
    </source>
</evidence>
<protein>
    <recommendedName>
        <fullName evidence="6">Thioredoxin</fullName>
    </recommendedName>
</protein>
<dbReference type="InterPro" id="IPR013766">
    <property type="entry name" value="Thioredoxin_domain"/>
</dbReference>
<dbReference type="SMART" id="SM00450">
    <property type="entry name" value="RHOD"/>
    <property type="match status" value="1"/>
</dbReference>
<keyword evidence="2" id="KW-0813">Transport</keyword>
<dbReference type="PROSITE" id="PS51352">
    <property type="entry name" value="THIOREDOXIN_2"/>
    <property type="match status" value="1"/>
</dbReference>
<dbReference type="Gene3D" id="3.40.30.10">
    <property type="entry name" value="Glutaredoxin"/>
    <property type="match status" value="1"/>
</dbReference>
<gene>
    <name evidence="9" type="ordered locus">CHU_3559</name>
</gene>
<dbReference type="PANTHER" id="PTHR45663:SF11">
    <property type="entry name" value="GEO12009P1"/>
    <property type="match status" value="1"/>
</dbReference>
<dbReference type="CDD" id="cd00158">
    <property type="entry name" value="RHOD"/>
    <property type="match status" value="1"/>
</dbReference>
<dbReference type="AlphaFoldDB" id="A0A6N4SWR8"/>
<dbReference type="Proteomes" id="UP000001822">
    <property type="component" value="Chromosome"/>
</dbReference>
<dbReference type="InterPro" id="IPR017937">
    <property type="entry name" value="Thioredoxin_CS"/>
</dbReference>